<evidence type="ECO:0000313" key="8">
    <source>
        <dbReference type="EMBL" id="KJA20800.1"/>
    </source>
</evidence>
<gene>
    <name evidence="8" type="ORF">HYPSUDRAFT_780573</name>
</gene>
<dbReference type="SMART" id="SM00275">
    <property type="entry name" value="G_alpha"/>
    <property type="match status" value="1"/>
</dbReference>
<dbReference type="OMA" id="SQFAWKG"/>
<dbReference type="PANTHER" id="PTHR10218">
    <property type="entry name" value="GTP-BINDING PROTEIN ALPHA SUBUNIT"/>
    <property type="match status" value="1"/>
</dbReference>
<evidence type="ECO:0000256" key="3">
    <source>
        <dbReference type="ARBA" id="ARBA00023134"/>
    </source>
</evidence>
<organism evidence="8 9">
    <name type="scientific">Hypholoma sublateritium (strain FD-334 SS-4)</name>
    <dbReference type="NCBI Taxonomy" id="945553"/>
    <lineage>
        <taxon>Eukaryota</taxon>
        <taxon>Fungi</taxon>
        <taxon>Dikarya</taxon>
        <taxon>Basidiomycota</taxon>
        <taxon>Agaricomycotina</taxon>
        <taxon>Agaricomycetes</taxon>
        <taxon>Agaricomycetidae</taxon>
        <taxon>Agaricales</taxon>
        <taxon>Agaricineae</taxon>
        <taxon>Strophariaceae</taxon>
        <taxon>Hypholoma</taxon>
    </lineage>
</organism>
<evidence type="ECO:0000313" key="9">
    <source>
        <dbReference type="Proteomes" id="UP000054270"/>
    </source>
</evidence>
<feature type="binding site" evidence="6">
    <location>
        <position position="316"/>
    </location>
    <ligand>
        <name>Mg(2+)</name>
        <dbReference type="ChEBI" id="CHEBI:18420"/>
    </ligand>
</feature>
<dbReference type="STRING" id="945553.A0A0D2PLK5"/>
<dbReference type="SUPFAM" id="SSF47895">
    <property type="entry name" value="Transducin (alpha subunit), insertion domain"/>
    <property type="match status" value="1"/>
</dbReference>
<dbReference type="InterPro" id="IPR011025">
    <property type="entry name" value="GproteinA_insert"/>
</dbReference>
<dbReference type="PANTHER" id="PTHR10218:SF360">
    <property type="entry name" value="GUANINE NUCLEOTIDE-BINDING PROTEIN SUBUNIT ALPHA HOMOLOG"/>
    <property type="match status" value="1"/>
</dbReference>
<dbReference type="GO" id="GO:0005834">
    <property type="term" value="C:heterotrimeric G-protein complex"/>
    <property type="evidence" value="ECO:0007669"/>
    <property type="project" value="TreeGrafter"/>
</dbReference>
<dbReference type="GO" id="GO:0046872">
    <property type="term" value="F:metal ion binding"/>
    <property type="evidence" value="ECO:0007669"/>
    <property type="project" value="UniProtKB-KW"/>
</dbReference>
<dbReference type="GO" id="GO:0005525">
    <property type="term" value="F:GTP binding"/>
    <property type="evidence" value="ECO:0007669"/>
    <property type="project" value="UniProtKB-KW"/>
</dbReference>
<dbReference type="Pfam" id="PF00503">
    <property type="entry name" value="G-alpha"/>
    <property type="match status" value="1"/>
</dbReference>
<dbReference type="Proteomes" id="UP000054270">
    <property type="component" value="Unassembled WGS sequence"/>
</dbReference>
<keyword evidence="9" id="KW-1185">Reference proteome</keyword>
<dbReference type="EMBL" id="KN817564">
    <property type="protein sequence ID" value="KJA20800.1"/>
    <property type="molecule type" value="Genomic_DNA"/>
</dbReference>
<dbReference type="GO" id="GO:0007188">
    <property type="term" value="P:adenylate cyclase-modulating G protein-coupled receptor signaling pathway"/>
    <property type="evidence" value="ECO:0007669"/>
    <property type="project" value="TreeGrafter"/>
</dbReference>
<evidence type="ECO:0000256" key="7">
    <source>
        <dbReference type="SAM" id="MobiDB-lite"/>
    </source>
</evidence>
<dbReference type="PRINTS" id="PR00318">
    <property type="entry name" value="GPROTEINA"/>
</dbReference>
<dbReference type="GO" id="GO:0005737">
    <property type="term" value="C:cytoplasm"/>
    <property type="evidence" value="ECO:0007669"/>
    <property type="project" value="TreeGrafter"/>
</dbReference>
<feature type="region of interest" description="Disordered" evidence="7">
    <location>
        <begin position="1"/>
        <end position="34"/>
    </location>
</feature>
<keyword evidence="3 5" id="KW-0342">GTP-binding</keyword>
<evidence type="ECO:0000256" key="2">
    <source>
        <dbReference type="ARBA" id="ARBA00022741"/>
    </source>
</evidence>
<dbReference type="GO" id="GO:0031683">
    <property type="term" value="F:G-protein beta/gamma-subunit complex binding"/>
    <property type="evidence" value="ECO:0007669"/>
    <property type="project" value="InterPro"/>
</dbReference>
<protein>
    <recommendedName>
        <fullName evidence="10">G-alpha-domain-containing protein</fullName>
    </recommendedName>
</protein>
<dbReference type="GO" id="GO:0003924">
    <property type="term" value="F:GTPase activity"/>
    <property type="evidence" value="ECO:0007669"/>
    <property type="project" value="InterPro"/>
</dbReference>
<keyword evidence="1 6" id="KW-0479">Metal-binding</keyword>
<evidence type="ECO:0000256" key="6">
    <source>
        <dbReference type="PIRSR" id="PIRSR601019-2"/>
    </source>
</evidence>
<reference evidence="9" key="1">
    <citation type="submission" date="2014-04" db="EMBL/GenBank/DDBJ databases">
        <title>Evolutionary Origins and Diversification of the Mycorrhizal Mutualists.</title>
        <authorList>
            <consortium name="DOE Joint Genome Institute"/>
            <consortium name="Mycorrhizal Genomics Consortium"/>
            <person name="Kohler A."/>
            <person name="Kuo A."/>
            <person name="Nagy L.G."/>
            <person name="Floudas D."/>
            <person name="Copeland A."/>
            <person name="Barry K.W."/>
            <person name="Cichocki N."/>
            <person name="Veneault-Fourrey C."/>
            <person name="LaButti K."/>
            <person name="Lindquist E.A."/>
            <person name="Lipzen A."/>
            <person name="Lundell T."/>
            <person name="Morin E."/>
            <person name="Murat C."/>
            <person name="Riley R."/>
            <person name="Ohm R."/>
            <person name="Sun H."/>
            <person name="Tunlid A."/>
            <person name="Henrissat B."/>
            <person name="Grigoriev I.V."/>
            <person name="Hibbett D.S."/>
            <person name="Martin F."/>
        </authorList>
    </citation>
    <scope>NUCLEOTIDE SEQUENCE [LARGE SCALE GENOMIC DNA]</scope>
    <source>
        <strain evidence="9">FD-334 SS-4</strain>
    </source>
</reference>
<keyword evidence="4" id="KW-0807">Transducer</keyword>
<dbReference type="GO" id="GO:0001664">
    <property type="term" value="F:G protein-coupled receptor binding"/>
    <property type="evidence" value="ECO:0007669"/>
    <property type="project" value="TreeGrafter"/>
</dbReference>
<dbReference type="PROSITE" id="PS51882">
    <property type="entry name" value="G_ALPHA"/>
    <property type="match status" value="1"/>
</dbReference>
<keyword evidence="2 5" id="KW-0547">Nucleotide-binding</keyword>
<dbReference type="Gene3D" id="3.40.50.300">
    <property type="entry name" value="P-loop containing nucleotide triphosphate hydrolases"/>
    <property type="match status" value="2"/>
</dbReference>
<dbReference type="InterPro" id="IPR001019">
    <property type="entry name" value="Gprotein_alpha_su"/>
</dbReference>
<feature type="binding site" evidence="5">
    <location>
        <begin position="310"/>
        <end position="316"/>
    </location>
    <ligand>
        <name>GTP</name>
        <dbReference type="ChEBI" id="CHEBI:37565"/>
    </ligand>
</feature>
<feature type="region of interest" description="Disordered" evidence="7">
    <location>
        <begin position="131"/>
        <end position="155"/>
    </location>
</feature>
<evidence type="ECO:0000256" key="1">
    <source>
        <dbReference type="ARBA" id="ARBA00022723"/>
    </source>
</evidence>
<evidence type="ECO:0000256" key="4">
    <source>
        <dbReference type="ARBA" id="ARBA00023224"/>
    </source>
</evidence>
<evidence type="ECO:0008006" key="10">
    <source>
        <dbReference type="Google" id="ProtNLM"/>
    </source>
</evidence>
<dbReference type="OrthoDB" id="5817230at2759"/>
<evidence type="ECO:0000256" key="5">
    <source>
        <dbReference type="PIRSR" id="PIRSR601019-1"/>
    </source>
</evidence>
<dbReference type="FunFam" id="3.40.50.300:FF:000692">
    <property type="entry name" value="Guanine nucleotide-binding protein subunit alpha"/>
    <property type="match status" value="1"/>
</dbReference>
<dbReference type="AlphaFoldDB" id="A0A0D2PLK5"/>
<name>A0A0D2PLK5_HYPSF</name>
<sequence>MSRFLRRRSLVDPDRDDPLTRAIAPPENETAQQLHDRLAAEAEAQKRSDAIDEEINRQRSELKKAPKSVRVLLLGQSESGKSTTLKNFQLINSPKAFRNERASWRAVIQLNVVRSVRLILDTITDAHSNATGMGSSIAGPGVPRSRAPSTDSHALHTPVTPELLKLRMRLLPLQQVEEVLLRKMTPPGSAEFEATHLSPVTNLPYKRRAGKFREIAINSTAQWKGAFGRLVANARASMDSSADIDFEDPQDPGVLLHACAEDIVQLWNDPAVKRLLEVNKIRLEDMGGFFLDSIPRVTALRYVPTDDDILRARLKTLGVSEHRFTLKAGNMLSHDWRVYDVGGARSLRAAWAPYFDDLDAIIFLVPISGFNEVLLEDPSVNKLEDSTLLWKHIVSNPLLQKTQIVLFLNKVDLFRAKLDAGVKFGHYVVSYGERPNDYESTSSYIRKKFGHLFKQYSPAQRIFYSHLTSMTDAHSTQQILMNVKDMVIREMLAQSSLV</sequence>
<dbReference type="InterPro" id="IPR027417">
    <property type="entry name" value="P-loop_NTPase"/>
</dbReference>
<feature type="binding site" evidence="5">
    <location>
        <begin position="409"/>
        <end position="412"/>
    </location>
    <ligand>
        <name>GTP</name>
        <dbReference type="ChEBI" id="CHEBI:37565"/>
    </ligand>
</feature>
<feature type="compositionally biased region" description="Basic and acidic residues" evidence="7">
    <location>
        <begin position="9"/>
        <end position="19"/>
    </location>
</feature>
<dbReference type="SUPFAM" id="SSF52540">
    <property type="entry name" value="P-loop containing nucleoside triphosphate hydrolases"/>
    <property type="match status" value="1"/>
</dbReference>
<proteinExistence type="predicted"/>
<keyword evidence="6" id="KW-0460">Magnesium</keyword>
<accession>A0A0D2PLK5</accession>